<dbReference type="Proteomes" id="UP000035009">
    <property type="component" value="Unassembled WGS sequence"/>
</dbReference>
<evidence type="ECO:0000313" key="7">
    <source>
        <dbReference type="Proteomes" id="UP000035009"/>
    </source>
</evidence>
<dbReference type="InterPro" id="IPR050109">
    <property type="entry name" value="HTH-type_TetR-like_transc_reg"/>
</dbReference>
<feature type="DNA-binding region" description="H-T-H motif" evidence="4">
    <location>
        <begin position="38"/>
        <end position="57"/>
    </location>
</feature>
<dbReference type="SUPFAM" id="SSF48498">
    <property type="entry name" value="Tetracyclin repressor-like, C-terminal domain"/>
    <property type="match status" value="1"/>
</dbReference>
<dbReference type="PRINTS" id="PR00455">
    <property type="entry name" value="HTHTETR"/>
</dbReference>
<dbReference type="InterPro" id="IPR001647">
    <property type="entry name" value="HTH_TetR"/>
</dbReference>
<keyword evidence="7" id="KW-1185">Reference proteome</keyword>
<proteinExistence type="predicted"/>
<accession>M3VGQ5</accession>
<dbReference type="STRING" id="410332.SAMN04488550_1137"/>
<evidence type="ECO:0000256" key="2">
    <source>
        <dbReference type="ARBA" id="ARBA00023125"/>
    </source>
</evidence>
<dbReference type="PROSITE" id="PS50977">
    <property type="entry name" value="HTH_TETR_2"/>
    <property type="match status" value="1"/>
</dbReference>
<reference evidence="6 7" key="1">
    <citation type="submission" date="2013-02" db="EMBL/GenBank/DDBJ databases">
        <title>Whole genome shotgun sequence of Gordonia malaquae NBRC 108250.</title>
        <authorList>
            <person name="Yoshida I."/>
            <person name="Hosoyama A."/>
            <person name="Tsuchikane K."/>
            <person name="Ando Y."/>
            <person name="Baba S."/>
            <person name="Ohji S."/>
            <person name="Hamada M."/>
            <person name="Tamura T."/>
            <person name="Yamazoe A."/>
            <person name="Yamazaki S."/>
            <person name="Fujita N."/>
        </authorList>
    </citation>
    <scope>NUCLEOTIDE SEQUENCE [LARGE SCALE GENOMIC DNA]</scope>
    <source>
        <strain evidence="6 7">NBRC 108250</strain>
    </source>
</reference>
<dbReference type="SUPFAM" id="SSF46689">
    <property type="entry name" value="Homeodomain-like"/>
    <property type="match status" value="1"/>
</dbReference>
<dbReference type="Pfam" id="PF00440">
    <property type="entry name" value="TetR_N"/>
    <property type="match status" value="1"/>
</dbReference>
<keyword evidence="2 4" id="KW-0238">DNA-binding</keyword>
<dbReference type="PANTHER" id="PTHR30055">
    <property type="entry name" value="HTH-TYPE TRANSCRIPTIONAL REGULATOR RUTR"/>
    <property type="match status" value="1"/>
</dbReference>
<dbReference type="PANTHER" id="PTHR30055:SF234">
    <property type="entry name" value="HTH-TYPE TRANSCRIPTIONAL REGULATOR BETI"/>
    <property type="match status" value="1"/>
</dbReference>
<sequence length="210" mass="23674">MTRAGRGNLREEQKRQTRAKLMSSARALFAERGYAAVTIDDVAADVGCSRATFYLHFPGKLDILLALAQSGDTPSWLSFYEDLDHVLDGGSRDDFAGWVSRALDWFATNNELFRAWDEATALEPEFREIARAGIAALPDSMTRYLARWPDDRRDEARLRIELLVTQLERFFQRWDTLGTIDGSRELAVEVLTDVWHTALSAPDPTSHPAA</sequence>
<name>M3VGQ5_GORML</name>
<organism evidence="6 7">
    <name type="scientific">Gordonia malaquae NBRC 108250</name>
    <dbReference type="NCBI Taxonomy" id="1223542"/>
    <lineage>
        <taxon>Bacteria</taxon>
        <taxon>Bacillati</taxon>
        <taxon>Actinomycetota</taxon>
        <taxon>Actinomycetes</taxon>
        <taxon>Mycobacteriales</taxon>
        <taxon>Gordoniaceae</taxon>
        <taxon>Gordonia</taxon>
    </lineage>
</organism>
<protein>
    <submittedName>
        <fullName evidence="6">Putative TetR family transcriptional regulator</fullName>
    </submittedName>
</protein>
<evidence type="ECO:0000256" key="3">
    <source>
        <dbReference type="ARBA" id="ARBA00023163"/>
    </source>
</evidence>
<evidence type="ECO:0000313" key="6">
    <source>
        <dbReference type="EMBL" id="GAC81119.1"/>
    </source>
</evidence>
<gene>
    <name evidence="6" type="ORF">GM1_029_00210</name>
</gene>
<dbReference type="Gene3D" id="1.10.10.60">
    <property type="entry name" value="Homeodomain-like"/>
    <property type="match status" value="1"/>
</dbReference>
<dbReference type="eggNOG" id="COG1309">
    <property type="taxonomic scope" value="Bacteria"/>
</dbReference>
<feature type="domain" description="HTH tetR-type" evidence="5">
    <location>
        <begin position="15"/>
        <end position="75"/>
    </location>
</feature>
<dbReference type="InterPro" id="IPR036271">
    <property type="entry name" value="Tet_transcr_reg_TetR-rel_C_sf"/>
</dbReference>
<keyword evidence="1" id="KW-0805">Transcription regulation</keyword>
<dbReference type="RefSeq" id="WP_008380643.1">
    <property type="nucleotide sequence ID" value="NZ_BAOP01000029.1"/>
</dbReference>
<comment type="caution">
    <text evidence="6">The sequence shown here is derived from an EMBL/GenBank/DDBJ whole genome shotgun (WGS) entry which is preliminary data.</text>
</comment>
<evidence type="ECO:0000259" key="5">
    <source>
        <dbReference type="PROSITE" id="PS50977"/>
    </source>
</evidence>
<evidence type="ECO:0000256" key="1">
    <source>
        <dbReference type="ARBA" id="ARBA00023015"/>
    </source>
</evidence>
<evidence type="ECO:0000256" key="4">
    <source>
        <dbReference type="PROSITE-ProRule" id="PRU00335"/>
    </source>
</evidence>
<dbReference type="AlphaFoldDB" id="M3VGQ5"/>
<dbReference type="EMBL" id="BAOP01000029">
    <property type="protein sequence ID" value="GAC81119.1"/>
    <property type="molecule type" value="Genomic_DNA"/>
</dbReference>
<dbReference type="Gene3D" id="1.10.357.10">
    <property type="entry name" value="Tetracycline Repressor, domain 2"/>
    <property type="match status" value="1"/>
</dbReference>
<dbReference type="GO" id="GO:0000976">
    <property type="term" value="F:transcription cis-regulatory region binding"/>
    <property type="evidence" value="ECO:0007669"/>
    <property type="project" value="TreeGrafter"/>
</dbReference>
<keyword evidence="3" id="KW-0804">Transcription</keyword>
<dbReference type="GO" id="GO:0003700">
    <property type="term" value="F:DNA-binding transcription factor activity"/>
    <property type="evidence" value="ECO:0007669"/>
    <property type="project" value="TreeGrafter"/>
</dbReference>
<dbReference type="InterPro" id="IPR009057">
    <property type="entry name" value="Homeodomain-like_sf"/>
</dbReference>